<sequence length="178" mass="20033">MGQRIAPSFLDVLLMNKRYMCLDDCKGRSVECKNGGFPKPKDCSQCICPWGFGGKFCDERESSVGITSNCGETIKVGILLEDFLPNWVSEFSLGLSQPEVARVHLGLFCTKSPELTCFLASSPVFLGQEFLDLRHKLRPIRHSIRPGFWPKVLKISRVLAPLLKSILIKKLAKYKIKK</sequence>
<name>A0ACB0YUG2_MELEN</name>
<dbReference type="Proteomes" id="UP001497535">
    <property type="component" value="Unassembled WGS sequence"/>
</dbReference>
<dbReference type="EMBL" id="CAVMJV010000019">
    <property type="protein sequence ID" value="CAK5063725.1"/>
    <property type="molecule type" value="Genomic_DNA"/>
</dbReference>
<protein>
    <submittedName>
        <fullName evidence="1">Uncharacterized protein</fullName>
    </submittedName>
</protein>
<proteinExistence type="predicted"/>
<evidence type="ECO:0000313" key="1">
    <source>
        <dbReference type="EMBL" id="CAK5063725.1"/>
    </source>
</evidence>
<organism evidence="1 2">
    <name type="scientific">Meloidogyne enterolobii</name>
    <name type="common">Root-knot nematode worm</name>
    <name type="synonym">Meloidogyne mayaguensis</name>
    <dbReference type="NCBI Taxonomy" id="390850"/>
    <lineage>
        <taxon>Eukaryota</taxon>
        <taxon>Metazoa</taxon>
        <taxon>Ecdysozoa</taxon>
        <taxon>Nematoda</taxon>
        <taxon>Chromadorea</taxon>
        <taxon>Rhabditida</taxon>
        <taxon>Tylenchina</taxon>
        <taxon>Tylenchomorpha</taxon>
        <taxon>Tylenchoidea</taxon>
        <taxon>Meloidogynidae</taxon>
        <taxon>Meloidogyninae</taxon>
        <taxon>Meloidogyne</taxon>
    </lineage>
</organism>
<gene>
    <name evidence="1" type="ORF">MENTE1834_LOCUS16825</name>
</gene>
<evidence type="ECO:0000313" key="2">
    <source>
        <dbReference type="Proteomes" id="UP001497535"/>
    </source>
</evidence>
<reference evidence="1" key="1">
    <citation type="submission" date="2023-11" db="EMBL/GenBank/DDBJ databases">
        <authorList>
            <person name="Poullet M."/>
        </authorList>
    </citation>
    <scope>NUCLEOTIDE SEQUENCE</scope>
    <source>
        <strain evidence="1">E1834</strain>
    </source>
</reference>
<keyword evidence="2" id="KW-1185">Reference proteome</keyword>
<comment type="caution">
    <text evidence="1">The sequence shown here is derived from an EMBL/GenBank/DDBJ whole genome shotgun (WGS) entry which is preliminary data.</text>
</comment>
<accession>A0ACB0YUG2</accession>